<comment type="caution">
    <text evidence="3">The sequence shown here is derived from an EMBL/GenBank/DDBJ whole genome shotgun (WGS) entry which is preliminary data.</text>
</comment>
<dbReference type="Proteomes" id="UP001604002">
    <property type="component" value="Unassembled WGS sequence"/>
</dbReference>
<organism evidence="3 4">
    <name type="scientific">Xanthobacter oligotrophicus</name>
    <dbReference type="NCBI Taxonomy" id="2607286"/>
    <lineage>
        <taxon>Bacteria</taxon>
        <taxon>Pseudomonadati</taxon>
        <taxon>Pseudomonadota</taxon>
        <taxon>Alphaproteobacteria</taxon>
        <taxon>Hyphomicrobiales</taxon>
        <taxon>Xanthobacteraceae</taxon>
        <taxon>Xanthobacter</taxon>
    </lineage>
</organism>
<dbReference type="InterPro" id="IPR000873">
    <property type="entry name" value="AMP-dep_synth/lig_dom"/>
</dbReference>
<keyword evidence="4" id="KW-1185">Reference proteome</keyword>
<dbReference type="PANTHER" id="PTHR43767">
    <property type="entry name" value="LONG-CHAIN-FATTY-ACID--COA LIGASE"/>
    <property type="match status" value="1"/>
</dbReference>
<dbReference type="EMBL" id="JBAFVH010000001">
    <property type="protein sequence ID" value="MFG1370953.1"/>
    <property type="molecule type" value="Genomic_DNA"/>
</dbReference>
<dbReference type="InterPro" id="IPR020845">
    <property type="entry name" value="AMP-binding_CS"/>
</dbReference>
<dbReference type="Gene3D" id="3.30.300.30">
    <property type="match status" value="1"/>
</dbReference>
<dbReference type="RefSeq" id="WP_393991004.1">
    <property type="nucleotide sequence ID" value="NZ_JBAFVH010000001.1"/>
</dbReference>
<dbReference type="InterPro" id="IPR042099">
    <property type="entry name" value="ANL_N_sf"/>
</dbReference>
<dbReference type="Pfam" id="PF00501">
    <property type="entry name" value="AMP-binding"/>
    <property type="match status" value="1"/>
</dbReference>
<dbReference type="Pfam" id="PF13193">
    <property type="entry name" value="AMP-binding_C"/>
    <property type="match status" value="1"/>
</dbReference>
<feature type="domain" description="AMP-dependent synthetase/ligase" evidence="1">
    <location>
        <begin position="26"/>
        <end position="385"/>
    </location>
</feature>
<proteinExistence type="predicted"/>
<evidence type="ECO:0000259" key="2">
    <source>
        <dbReference type="Pfam" id="PF13193"/>
    </source>
</evidence>
<gene>
    <name evidence="3" type="ORF">V5F32_02135</name>
</gene>
<dbReference type="InterPro" id="IPR045851">
    <property type="entry name" value="AMP-bd_C_sf"/>
</dbReference>
<evidence type="ECO:0000313" key="4">
    <source>
        <dbReference type="Proteomes" id="UP001604002"/>
    </source>
</evidence>
<feature type="domain" description="AMP-binding enzyme C-terminal" evidence="2">
    <location>
        <begin position="435"/>
        <end position="509"/>
    </location>
</feature>
<dbReference type="InterPro" id="IPR025110">
    <property type="entry name" value="AMP-bd_C"/>
</dbReference>
<evidence type="ECO:0000313" key="3">
    <source>
        <dbReference type="EMBL" id="MFG1370953.1"/>
    </source>
</evidence>
<evidence type="ECO:0000259" key="1">
    <source>
        <dbReference type="Pfam" id="PF00501"/>
    </source>
</evidence>
<dbReference type="Gene3D" id="3.40.50.12780">
    <property type="entry name" value="N-terminal domain of ligase-like"/>
    <property type="match status" value="1"/>
</dbReference>
<name>A0ABW6ZT74_9HYPH</name>
<reference evidence="3 4" key="1">
    <citation type="submission" date="2024-02" db="EMBL/GenBank/DDBJ databases">
        <title>Expansion and revision of Xanthobacter and proposal of Roseixanthobacter gen. nov.</title>
        <authorList>
            <person name="Soltysiak M.P.M."/>
            <person name="Jalihal A."/>
            <person name="Ory A."/>
            <person name="Chrisophersen C."/>
            <person name="Lee A.D."/>
            <person name="Boulton J."/>
            <person name="Springer M."/>
        </authorList>
    </citation>
    <scope>NUCLEOTIDE SEQUENCE [LARGE SCALE GENOMIC DNA]</scope>
    <source>
        <strain evidence="3 4">23A</strain>
    </source>
</reference>
<protein>
    <submittedName>
        <fullName evidence="3">Class I adenylate-forming enzyme family protein</fullName>
    </submittedName>
</protein>
<dbReference type="PANTHER" id="PTHR43767:SF1">
    <property type="entry name" value="NONRIBOSOMAL PEPTIDE SYNTHASE PES1 (EUROFUNG)-RELATED"/>
    <property type="match status" value="1"/>
</dbReference>
<dbReference type="InterPro" id="IPR050237">
    <property type="entry name" value="ATP-dep_AMP-bd_enzyme"/>
</dbReference>
<dbReference type="PROSITE" id="PS00455">
    <property type="entry name" value="AMP_BINDING"/>
    <property type="match status" value="1"/>
</dbReference>
<dbReference type="SUPFAM" id="SSF56801">
    <property type="entry name" value="Acetyl-CoA synthetase-like"/>
    <property type="match status" value="1"/>
</dbReference>
<sequence>MIRHEVHFGRVVPCFIDRPPSVDALFRSWAARTPDALAVVDGERRVTYGALDAAVERLADGLFAHGVRKGERVATLVGNHLAVVELSLACARIGAIHVTLDIRQRRPEIAYILAQSGAMALVHDAACAGELPESTEVPELRHRFVAGGSAAGSSPYETLFAQAASDRAADVAEEDPFCILYTSGTTGKPKGAVLTNLGVIHSGLHYRYALGLEPSDRTVLAVPNAHMTGLVGVIHGTLAAGACLILMGQFKARLFLELAAREKLTAALMVPAMYNLCLLDPQFEQLDLSGWRIAAFGGAPMPEANARRLKEKSPKLTLFNVYGATETSSPVAILPRDAPPERLDSVGRVMPCIDLKVMDEDGREVPPGTAGELWIAGASVVPGYWRNPEADATAFVGGYWRSGDVGSMDAEGYLKVFDRKKDMINRAGYKVYSAEVESVLVFHPDVSEAAVVGYPDPVLGERVEAFVVAGADLSVDELRRFCAERLSDYKVPDRVTILPDGLPRNPNGKVMKNVLRERAAG</sequence>
<accession>A0ABW6ZT74</accession>